<reference evidence="1 2" key="1">
    <citation type="journal article" date="2022" name="Plant J.">
        <title>Chromosome-level genome of Camellia lanceoleosa provides a valuable resource for understanding genome evolution and self-incompatibility.</title>
        <authorList>
            <person name="Gong W."/>
            <person name="Xiao S."/>
            <person name="Wang L."/>
            <person name="Liao Z."/>
            <person name="Chang Y."/>
            <person name="Mo W."/>
            <person name="Hu G."/>
            <person name="Li W."/>
            <person name="Zhao G."/>
            <person name="Zhu H."/>
            <person name="Hu X."/>
            <person name="Ji K."/>
            <person name="Xiang X."/>
            <person name="Song Q."/>
            <person name="Yuan D."/>
            <person name="Jin S."/>
            <person name="Zhang L."/>
        </authorList>
    </citation>
    <scope>NUCLEOTIDE SEQUENCE [LARGE SCALE GENOMIC DNA]</scope>
    <source>
        <strain evidence="1">SQ_2022a</strain>
    </source>
</reference>
<organism evidence="1 2">
    <name type="scientific">Camellia lanceoleosa</name>
    <dbReference type="NCBI Taxonomy" id="1840588"/>
    <lineage>
        <taxon>Eukaryota</taxon>
        <taxon>Viridiplantae</taxon>
        <taxon>Streptophyta</taxon>
        <taxon>Embryophyta</taxon>
        <taxon>Tracheophyta</taxon>
        <taxon>Spermatophyta</taxon>
        <taxon>Magnoliopsida</taxon>
        <taxon>eudicotyledons</taxon>
        <taxon>Gunneridae</taxon>
        <taxon>Pentapetalae</taxon>
        <taxon>asterids</taxon>
        <taxon>Ericales</taxon>
        <taxon>Theaceae</taxon>
        <taxon>Camellia</taxon>
    </lineage>
</organism>
<dbReference type="Proteomes" id="UP001060215">
    <property type="component" value="Chromosome 1"/>
</dbReference>
<proteinExistence type="predicted"/>
<keyword evidence="2" id="KW-1185">Reference proteome</keyword>
<sequence length="102" mass="11623">MERKCLGMKKDERWKKRDSPWIPPMICTTGQGGNAARSLYEGQMPDPKVDSLKQPNMESGFQAHEQDMEIGYEDKPSTLTFEGLEQRFLDEIMKLAKEAQGG</sequence>
<gene>
    <name evidence="1" type="ORF">LOK49_LG01G00266</name>
</gene>
<evidence type="ECO:0000313" key="1">
    <source>
        <dbReference type="EMBL" id="KAI8029451.1"/>
    </source>
</evidence>
<comment type="caution">
    <text evidence="1">The sequence shown here is derived from an EMBL/GenBank/DDBJ whole genome shotgun (WGS) entry which is preliminary data.</text>
</comment>
<evidence type="ECO:0000313" key="2">
    <source>
        <dbReference type="Proteomes" id="UP001060215"/>
    </source>
</evidence>
<protein>
    <submittedName>
        <fullName evidence="1">Uncharacterized protein</fullName>
    </submittedName>
</protein>
<dbReference type="EMBL" id="CM045758">
    <property type="protein sequence ID" value="KAI8029451.1"/>
    <property type="molecule type" value="Genomic_DNA"/>
</dbReference>
<name>A0ACC0IZR3_9ERIC</name>
<accession>A0ACC0IZR3</accession>